<dbReference type="Pfam" id="PF07298">
    <property type="entry name" value="NnrU"/>
    <property type="match status" value="1"/>
</dbReference>
<keyword evidence="2 5" id="KW-0812">Transmembrane</keyword>
<dbReference type="AlphaFoldDB" id="A0A1G6W518"/>
<gene>
    <name evidence="7" type="ORF">SAMN04487779_101071</name>
</gene>
<evidence type="ECO:0000259" key="6">
    <source>
        <dbReference type="Pfam" id="PF07298"/>
    </source>
</evidence>
<dbReference type="Proteomes" id="UP000198925">
    <property type="component" value="Unassembled WGS sequence"/>
</dbReference>
<dbReference type="OrthoDB" id="5293641at2"/>
<dbReference type="InterPro" id="IPR009915">
    <property type="entry name" value="NnrU_dom"/>
</dbReference>
<dbReference type="STRING" id="938405.SAMN02927895_01071"/>
<evidence type="ECO:0000256" key="4">
    <source>
        <dbReference type="ARBA" id="ARBA00023136"/>
    </source>
</evidence>
<evidence type="ECO:0000313" key="8">
    <source>
        <dbReference type="Proteomes" id="UP000198925"/>
    </source>
</evidence>
<feature type="transmembrane region" description="Helical" evidence="5">
    <location>
        <begin position="140"/>
        <end position="160"/>
    </location>
</feature>
<organism evidence="7 8">
    <name type="scientific">Belnapia rosea</name>
    <dbReference type="NCBI Taxonomy" id="938405"/>
    <lineage>
        <taxon>Bacteria</taxon>
        <taxon>Pseudomonadati</taxon>
        <taxon>Pseudomonadota</taxon>
        <taxon>Alphaproteobacteria</taxon>
        <taxon>Acetobacterales</taxon>
        <taxon>Roseomonadaceae</taxon>
        <taxon>Belnapia</taxon>
    </lineage>
</organism>
<evidence type="ECO:0000313" key="7">
    <source>
        <dbReference type="EMBL" id="SDD60888.1"/>
    </source>
</evidence>
<proteinExistence type="predicted"/>
<evidence type="ECO:0000256" key="3">
    <source>
        <dbReference type="ARBA" id="ARBA00022989"/>
    </source>
</evidence>
<keyword evidence="4 5" id="KW-0472">Membrane</keyword>
<feature type="domain" description="NnrU" evidence="6">
    <location>
        <begin position="7"/>
        <end position="226"/>
    </location>
</feature>
<reference evidence="7 8" key="1">
    <citation type="submission" date="2016-10" db="EMBL/GenBank/DDBJ databases">
        <authorList>
            <person name="de Groot N.N."/>
        </authorList>
    </citation>
    <scope>NUCLEOTIDE SEQUENCE [LARGE SCALE GENOMIC DNA]</scope>
    <source>
        <strain evidence="7 8">CPCC 100156</strain>
    </source>
</reference>
<feature type="transmembrane region" description="Helical" evidence="5">
    <location>
        <begin position="204"/>
        <end position="224"/>
    </location>
</feature>
<feature type="transmembrane region" description="Helical" evidence="5">
    <location>
        <begin position="38"/>
        <end position="63"/>
    </location>
</feature>
<name>A0A1G6W518_9PROT</name>
<sequence length="229" mass="24530">MGGWGEFAGAFVVFLLSHALPARPALRRPLVTALGERAYLALYSLASLAVLAWLVLAAGRAPYIALWDMAPWQYWVPNIAMPLTCLLVVCGTGAPNPLSFGGRALGFDPEHPGVAGLARHPLLWAIALWAGSHAVPNGDLAHGLLFGGFAGFALLGMWAIDRRRRRQIGAEEWARLAARTSFWPAAALLSGRWHPLGRPSIPRLAAAMLLWLALLLLHGPVIGVSPLPP</sequence>
<keyword evidence="8" id="KW-1185">Reference proteome</keyword>
<dbReference type="RefSeq" id="WP_090561203.1">
    <property type="nucleotide sequence ID" value="NZ_FMXZ01000002.1"/>
</dbReference>
<evidence type="ECO:0000256" key="1">
    <source>
        <dbReference type="ARBA" id="ARBA00004141"/>
    </source>
</evidence>
<comment type="subcellular location">
    <subcellularLocation>
        <location evidence="1">Membrane</location>
        <topology evidence="1">Multi-pass membrane protein</topology>
    </subcellularLocation>
</comment>
<accession>A0A1G6W518</accession>
<protein>
    <submittedName>
        <fullName evidence="7">Uncharacterized membrane protein</fullName>
    </submittedName>
</protein>
<keyword evidence="3 5" id="KW-1133">Transmembrane helix</keyword>
<dbReference type="GO" id="GO:0016020">
    <property type="term" value="C:membrane"/>
    <property type="evidence" value="ECO:0007669"/>
    <property type="project" value="UniProtKB-SubCell"/>
</dbReference>
<dbReference type="EMBL" id="FMZX01000010">
    <property type="protein sequence ID" value="SDD60888.1"/>
    <property type="molecule type" value="Genomic_DNA"/>
</dbReference>
<evidence type="ECO:0000256" key="5">
    <source>
        <dbReference type="SAM" id="Phobius"/>
    </source>
</evidence>
<evidence type="ECO:0000256" key="2">
    <source>
        <dbReference type="ARBA" id="ARBA00022692"/>
    </source>
</evidence>